<sequence>MSSGKPSPLESSKNQSKSNRGLDAEVSEMKSQMEKFKLTNQQYKQEIEKMEAYCERKQAELDRLMEEDKKKKRGASSGKTTIEFLEKMNKISKEIKETRKRWKVITDSIEGHMSESQRNTQRNSENWTEHSVQYPMSESSKEIDILLVKIRVRTAANKIINKYFDPEKLV</sequence>
<feature type="compositionally biased region" description="Basic and acidic residues" evidence="1">
    <location>
        <begin position="20"/>
        <end position="29"/>
    </location>
</feature>
<accession>A0AAE9E5C0</accession>
<gene>
    <name evidence="2" type="ORF">L5515_002007</name>
</gene>
<keyword evidence="3" id="KW-1185">Reference proteome</keyword>
<reference evidence="2 3" key="1">
    <citation type="submission" date="2022-04" db="EMBL/GenBank/DDBJ databases">
        <title>Chromosome-level reference genomes for two strains of Caenorhabditis briggsae: an improved platform for comparative genomics.</title>
        <authorList>
            <person name="Stevens L."/>
            <person name="Andersen E."/>
        </authorList>
    </citation>
    <scope>NUCLEOTIDE SEQUENCE [LARGE SCALE GENOMIC DNA]</scope>
    <source>
        <strain evidence="2">VX34</strain>
        <tissue evidence="2">Whole-organism</tissue>
    </source>
</reference>
<evidence type="ECO:0000313" key="2">
    <source>
        <dbReference type="EMBL" id="UMM14008.1"/>
    </source>
</evidence>
<name>A0AAE9E5C0_CAEBR</name>
<feature type="region of interest" description="Disordered" evidence="1">
    <location>
        <begin position="1"/>
        <end position="29"/>
    </location>
</feature>
<organism evidence="2 3">
    <name type="scientific">Caenorhabditis briggsae</name>
    <dbReference type="NCBI Taxonomy" id="6238"/>
    <lineage>
        <taxon>Eukaryota</taxon>
        <taxon>Metazoa</taxon>
        <taxon>Ecdysozoa</taxon>
        <taxon>Nematoda</taxon>
        <taxon>Chromadorea</taxon>
        <taxon>Rhabditida</taxon>
        <taxon>Rhabditina</taxon>
        <taxon>Rhabditomorpha</taxon>
        <taxon>Rhabditoidea</taxon>
        <taxon>Rhabditidae</taxon>
        <taxon>Peloderinae</taxon>
        <taxon>Caenorhabditis</taxon>
    </lineage>
</organism>
<feature type="compositionally biased region" description="Polar residues" evidence="1">
    <location>
        <begin position="116"/>
        <end position="133"/>
    </location>
</feature>
<proteinExistence type="predicted"/>
<feature type="compositionally biased region" description="Polar residues" evidence="1">
    <location>
        <begin position="1"/>
        <end position="19"/>
    </location>
</feature>
<protein>
    <submittedName>
        <fullName evidence="2">Uncharacterized protein</fullName>
    </submittedName>
</protein>
<evidence type="ECO:0000256" key="1">
    <source>
        <dbReference type="SAM" id="MobiDB-lite"/>
    </source>
</evidence>
<dbReference type="Proteomes" id="UP000829354">
    <property type="component" value="Chromosome I"/>
</dbReference>
<feature type="region of interest" description="Disordered" evidence="1">
    <location>
        <begin position="112"/>
        <end position="133"/>
    </location>
</feature>
<dbReference type="AlphaFoldDB" id="A0AAE9E5C0"/>
<evidence type="ECO:0000313" key="3">
    <source>
        <dbReference type="Proteomes" id="UP000829354"/>
    </source>
</evidence>
<dbReference type="EMBL" id="CP092620">
    <property type="protein sequence ID" value="UMM14008.1"/>
    <property type="molecule type" value="Genomic_DNA"/>
</dbReference>